<dbReference type="EMBL" id="JACHNU010000001">
    <property type="protein sequence ID" value="MBB4661678.1"/>
    <property type="molecule type" value="Genomic_DNA"/>
</dbReference>
<evidence type="ECO:0000256" key="3">
    <source>
        <dbReference type="SAM" id="MobiDB-lite"/>
    </source>
</evidence>
<dbReference type="InterPro" id="IPR050194">
    <property type="entry name" value="Glycosyltransferase_grp1"/>
</dbReference>
<comment type="caution">
    <text evidence="5">The sequence shown here is derived from an EMBL/GenBank/DDBJ whole genome shotgun (WGS) entry which is preliminary data.</text>
</comment>
<dbReference type="InterPro" id="IPR028098">
    <property type="entry name" value="Glyco_trans_4-like_N"/>
</dbReference>
<dbReference type="Pfam" id="PF13439">
    <property type="entry name" value="Glyco_transf_4"/>
    <property type="match status" value="1"/>
</dbReference>
<dbReference type="SUPFAM" id="SSF53756">
    <property type="entry name" value="UDP-Glycosyltransferase/glycogen phosphorylase"/>
    <property type="match status" value="1"/>
</dbReference>
<keyword evidence="2 5" id="KW-0808">Transferase</keyword>
<keyword evidence="6" id="KW-1185">Reference proteome</keyword>
<dbReference type="PANTHER" id="PTHR45947">
    <property type="entry name" value="SULFOQUINOVOSYL TRANSFERASE SQD2"/>
    <property type="match status" value="1"/>
</dbReference>
<dbReference type="PANTHER" id="PTHR45947:SF3">
    <property type="entry name" value="SULFOQUINOVOSYL TRANSFERASE SQD2"/>
    <property type="match status" value="1"/>
</dbReference>
<evidence type="ECO:0000313" key="6">
    <source>
        <dbReference type="Proteomes" id="UP000585272"/>
    </source>
</evidence>
<dbReference type="RefSeq" id="WP_183340037.1">
    <property type="nucleotide sequence ID" value="NZ_JACHNU010000001.1"/>
</dbReference>
<evidence type="ECO:0000256" key="2">
    <source>
        <dbReference type="ARBA" id="ARBA00022679"/>
    </source>
</evidence>
<organism evidence="5 6">
    <name type="scientific">Conexibacter arvalis</name>
    <dbReference type="NCBI Taxonomy" id="912552"/>
    <lineage>
        <taxon>Bacteria</taxon>
        <taxon>Bacillati</taxon>
        <taxon>Actinomycetota</taxon>
        <taxon>Thermoleophilia</taxon>
        <taxon>Solirubrobacterales</taxon>
        <taxon>Conexibacteraceae</taxon>
        <taxon>Conexibacter</taxon>
    </lineage>
</organism>
<evidence type="ECO:0000259" key="4">
    <source>
        <dbReference type="Pfam" id="PF13439"/>
    </source>
</evidence>
<feature type="region of interest" description="Disordered" evidence="3">
    <location>
        <begin position="377"/>
        <end position="396"/>
    </location>
</feature>
<name>A0A840IC93_9ACTN</name>
<gene>
    <name evidence="5" type="ORF">BDZ31_001251</name>
</gene>
<sequence>MSERSLVQVTLWNSPYLGNVMTSQLALAATVRRELGLGTHFVLADGAAGQPWLADLEAAGTTWSVLPPRRGWKAHLARAVRDHDAALVHTHFTAADLAGARVATAAGIPCVWHVRTGFNGYPPRQRAKDLVKMRLVARRDVARIVAVSPWLGELVRRRGAPAERVEVVPNAIVLSRFDRMPSRAAARERFGLSEEASVVVALGWWPEVKGVDVLLDALDEVLARRADVELLLVGEQRMRDFLAARSPRDPSWLRRSGFVEDSAWLFAAGDLFVSASRHEGQSSAIGEAIGCGLPVVMSDIPGTAGWAAAPGVEIFPSEDAELLATRLEEQLATPPPERAAIADANRRWARETVGIETWCERLCGLYRELLWSGRRPPISRRRGGRSPRARRRCRRA</sequence>
<evidence type="ECO:0000313" key="5">
    <source>
        <dbReference type="EMBL" id="MBB4661678.1"/>
    </source>
</evidence>
<feature type="domain" description="Glycosyltransferase subfamily 4-like N-terminal" evidence="4">
    <location>
        <begin position="71"/>
        <end position="176"/>
    </location>
</feature>
<dbReference type="Pfam" id="PF13692">
    <property type="entry name" value="Glyco_trans_1_4"/>
    <property type="match status" value="1"/>
</dbReference>
<protein>
    <submittedName>
        <fullName evidence="5">Glycosyltransferase involved in cell wall biosynthesis</fullName>
    </submittedName>
</protein>
<dbReference type="GO" id="GO:1901137">
    <property type="term" value="P:carbohydrate derivative biosynthetic process"/>
    <property type="evidence" value="ECO:0007669"/>
    <property type="project" value="UniProtKB-ARBA"/>
</dbReference>
<dbReference type="AlphaFoldDB" id="A0A840IC93"/>
<accession>A0A840IC93</accession>
<dbReference type="Proteomes" id="UP000585272">
    <property type="component" value="Unassembled WGS sequence"/>
</dbReference>
<keyword evidence="1" id="KW-0328">Glycosyltransferase</keyword>
<reference evidence="5 6" key="1">
    <citation type="submission" date="2020-08" db="EMBL/GenBank/DDBJ databases">
        <title>Genomic Encyclopedia of Archaeal and Bacterial Type Strains, Phase II (KMG-II): from individual species to whole genera.</title>
        <authorList>
            <person name="Goeker M."/>
        </authorList>
    </citation>
    <scope>NUCLEOTIDE SEQUENCE [LARGE SCALE GENOMIC DNA]</scope>
    <source>
        <strain evidence="5 6">DSM 23288</strain>
    </source>
</reference>
<dbReference type="Gene3D" id="3.40.50.2000">
    <property type="entry name" value="Glycogen Phosphorylase B"/>
    <property type="match status" value="2"/>
</dbReference>
<dbReference type="CDD" id="cd03801">
    <property type="entry name" value="GT4_PimA-like"/>
    <property type="match status" value="1"/>
</dbReference>
<dbReference type="GO" id="GO:0016758">
    <property type="term" value="F:hexosyltransferase activity"/>
    <property type="evidence" value="ECO:0007669"/>
    <property type="project" value="TreeGrafter"/>
</dbReference>
<evidence type="ECO:0000256" key="1">
    <source>
        <dbReference type="ARBA" id="ARBA00022676"/>
    </source>
</evidence>
<proteinExistence type="predicted"/>